<feature type="compositionally biased region" description="Polar residues" evidence="1">
    <location>
        <begin position="481"/>
        <end position="491"/>
    </location>
</feature>
<organism evidence="2 3">
    <name type="scientific">Cyclostephanos tholiformis</name>
    <dbReference type="NCBI Taxonomy" id="382380"/>
    <lineage>
        <taxon>Eukaryota</taxon>
        <taxon>Sar</taxon>
        <taxon>Stramenopiles</taxon>
        <taxon>Ochrophyta</taxon>
        <taxon>Bacillariophyta</taxon>
        <taxon>Coscinodiscophyceae</taxon>
        <taxon>Thalassiosirophycidae</taxon>
        <taxon>Stephanodiscales</taxon>
        <taxon>Stephanodiscaceae</taxon>
        <taxon>Cyclostephanos</taxon>
    </lineage>
</organism>
<name>A0ABD3R2H0_9STRA</name>
<feature type="compositionally biased region" description="Basic residues" evidence="1">
    <location>
        <begin position="8"/>
        <end position="20"/>
    </location>
</feature>
<dbReference type="AlphaFoldDB" id="A0ABD3R2H0"/>
<evidence type="ECO:0000256" key="1">
    <source>
        <dbReference type="SAM" id="MobiDB-lite"/>
    </source>
</evidence>
<feature type="compositionally biased region" description="Basic and acidic residues" evidence="1">
    <location>
        <begin position="393"/>
        <end position="408"/>
    </location>
</feature>
<feature type="region of interest" description="Disordered" evidence="1">
    <location>
        <begin position="439"/>
        <end position="512"/>
    </location>
</feature>
<proteinExistence type="predicted"/>
<feature type="compositionally biased region" description="Basic and acidic residues" evidence="1">
    <location>
        <begin position="338"/>
        <end position="347"/>
    </location>
</feature>
<keyword evidence="3" id="KW-1185">Reference proteome</keyword>
<dbReference type="EMBL" id="JALLPB020000708">
    <property type="protein sequence ID" value="KAL3806898.1"/>
    <property type="molecule type" value="Genomic_DNA"/>
</dbReference>
<evidence type="ECO:0000313" key="3">
    <source>
        <dbReference type="Proteomes" id="UP001530377"/>
    </source>
</evidence>
<accession>A0ABD3R2H0</accession>
<feature type="compositionally biased region" description="Basic and acidic residues" evidence="1">
    <location>
        <begin position="439"/>
        <end position="448"/>
    </location>
</feature>
<sequence>MRSAATSRSRRPASPKRVHGYHTPSIYTGENVYDDKLLRRERSLSRKVRQQLRGSPSLHEWTDSAAASRAEGLNDDVLGEVSEIISQMSRLAKLEQSSLTRRSRHQQIDGVVGSIDTNAAARISARTERRKEKLEKMMSVMCSPEPLSRRGEVRQTYTLPMNDVMPTRVMPTRGREEMCMEDILSTAAEVRARARRSASRSRERVKEAATFCGEAPPENIDYKRQYEDNQISLPYEVRRSILNPHGLKDQPRSPAVERRSHSRESERNLLSDRKFPEDVKRTGGSRFRDKHGDEDFGFTQTSAAEELMCRRREMRQKIIDRQSNATQAAMDHRTLKEQVLEGWKRTQNEVSSTARPSWRADEKTERRRGRSRSAIRDGFSKIRSASSHALRKRGNEGSDRDSDSKTIDSGRQSTYSFKSLLSIRSFRSLSRGRNKNQREIYGDDDWKGSRRSSSSWFKNQRENEVNNGDWEIEPAPLPLNNRRSSFSSDGQQRCDDARSSSKSGRSIVQPFVKRSLSRPRELQISGMARSLSCERFDEYIQNS</sequence>
<evidence type="ECO:0000313" key="2">
    <source>
        <dbReference type="EMBL" id="KAL3806898.1"/>
    </source>
</evidence>
<dbReference type="Proteomes" id="UP001530377">
    <property type="component" value="Unassembled WGS sequence"/>
</dbReference>
<feature type="compositionally biased region" description="Basic and acidic residues" evidence="1">
    <location>
        <begin position="246"/>
        <end position="294"/>
    </location>
</feature>
<protein>
    <submittedName>
        <fullName evidence="2">Uncharacterized protein</fullName>
    </submittedName>
</protein>
<feature type="region of interest" description="Disordered" evidence="1">
    <location>
        <begin position="1"/>
        <end position="26"/>
    </location>
</feature>
<feature type="region of interest" description="Disordered" evidence="1">
    <location>
        <begin position="243"/>
        <end position="299"/>
    </location>
</feature>
<gene>
    <name evidence="2" type="ORF">ACHAXA_008705</name>
</gene>
<feature type="region of interest" description="Disordered" evidence="1">
    <location>
        <begin position="338"/>
        <end position="411"/>
    </location>
</feature>
<comment type="caution">
    <text evidence="2">The sequence shown here is derived from an EMBL/GenBank/DDBJ whole genome shotgun (WGS) entry which is preliminary data.</text>
</comment>
<reference evidence="2 3" key="1">
    <citation type="submission" date="2024-10" db="EMBL/GenBank/DDBJ databases">
        <title>Updated reference genomes for cyclostephanoid diatoms.</title>
        <authorList>
            <person name="Roberts W.R."/>
            <person name="Alverson A.J."/>
        </authorList>
    </citation>
    <scope>NUCLEOTIDE SEQUENCE [LARGE SCALE GENOMIC DNA]</scope>
    <source>
        <strain evidence="2 3">AJA228-03</strain>
    </source>
</reference>